<comment type="caution">
    <text evidence="1">The sequence shown here is derived from an EMBL/GenBank/DDBJ whole genome shotgun (WGS) entry which is preliminary data.</text>
</comment>
<proteinExistence type="predicted"/>
<organism evidence="1 2">
    <name type="scientific">Arsenicibacter rosenii</name>
    <dbReference type="NCBI Taxonomy" id="1750698"/>
    <lineage>
        <taxon>Bacteria</taxon>
        <taxon>Pseudomonadati</taxon>
        <taxon>Bacteroidota</taxon>
        <taxon>Cytophagia</taxon>
        <taxon>Cytophagales</taxon>
        <taxon>Spirosomataceae</taxon>
        <taxon>Arsenicibacter</taxon>
    </lineage>
</organism>
<accession>A0A1S2VFC0</accession>
<dbReference type="Proteomes" id="UP000181790">
    <property type="component" value="Unassembled WGS sequence"/>
</dbReference>
<name>A0A1S2VFC0_9BACT</name>
<dbReference type="OrthoDB" id="893215at2"/>
<evidence type="ECO:0000313" key="2">
    <source>
        <dbReference type="Proteomes" id="UP000181790"/>
    </source>
</evidence>
<protein>
    <submittedName>
        <fullName evidence="1">Uncharacterized protein</fullName>
    </submittedName>
</protein>
<gene>
    <name evidence="1" type="ORF">BLX24_19705</name>
</gene>
<evidence type="ECO:0000313" key="1">
    <source>
        <dbReference type="EMBL" id="OIN57457.1"/>
    </source>
</evidence>
<dbReference type="RefSeq" id="WP_071504918.1">
    <property type="nucleotide sequence ID" value="NZ_MORL01000012.1"/>
</dbReference>
<keyword evidence="2" id="KW-1185">Reference proteome</keyword>
<reference evidence="1 2" key="1">
    <citation type="submission" date="2016-10" db="EMBL/GenBank/DDBJ databases">
        <title>Arsenicibacter rosenii gen. nov., sp. nov., an efficient arsenic-methylating bacterium isolated from an arsenic-contaminated paddy soil.</title>
        <authorList>
            <person name="Huang K."/>
        </authorList>
    </citation>
    <scope>NUCLEOTIDE SEQUENCE [LARGE SCALE GENOMIC DNA]</scope>
    <source>
        <strain evidence="1 2">SM-1</strain>
    </source>
</reference>
<dbReference type="EMBL" id="MORL01000012">
    <property type="protein sequence ID" value="OIN57457.1"/>
    <property type="molecule type" value="Genomic_DNA"/>
</dbReference>
<sequence length="245" mass="27107">MSVKHFYQTLYQGDQLFRLDERMFSGINPEYKGAIPAATEPVAGMVQPELSEPVTVVEPVTIAAPVVMDVITPEPVSVRPVTVPDAAPEPVPMPTPVVRVQPTPVIVKAPDAAPVPQPPVAQPAPAVINQKVLILADEELTASDLLFLEKILKAVNLNLDGVELMNLHRIGHIDFADVLRGKYIHHFITFGVPFRRIGLDIMMDRYQPVRFEGISFLMADSLPTVEADQNLKRALWHSLKRVFSL</sequence>
<dbReference type="AlphaFoldDB" id="A0A1S2VFC0"/>